<organism evidence="9 11">
    <name type="scientific">Billgrantia kenyensis</name>
    <dbReference type="NCBI Taxonomy" id="321266"/>
    <lineage>
        <taxon>Bacteria</taxon>
        <taxon>Pseudomonadati</taxon>
        <taxon>Pseudomonadota</taxon>
        <taxon>Gammaproteobacteria</taxon>
        <taxon>Oceanospirillales</taxon>
        <taxon>Halomonadaceae</taxon>
        <taxon>Billgrantia</taxon>
    </lineage>
</organism>
<evidence type="ECO:0000256" key="4">
    <source>
        <dbReference type="ARBA" id="ARBA00022982"/>
    </source>
</evidence>
<dbReference type="Proteomes" id="UP000814353">
    <property type="component" value="Unassembled WGS sequence"/>
</dbReference>
<evidence type="ECO:0000256" key="7">
    <source>
        <dbReference type="SAM" id="SignalP"/>
    </source>
</evidence>
<evidence type="ECO:0000313" key="10">
    <source>
        <dbReference type="EMBL" id="MCG6661503.1"/>
    </source>
</evidence>
<dbReference type="Proteomes" id="UP000518091">
    <property type="component" value="Unassembled WGS sequence"/>
</dbReference>
<evidence type="ECO:0000256" key="5">
    <source>
        <dbReference type="ARBA" id="ARBA00023004"/>
    </source>
</evidence>
<evidence type="ECO:0000256" key="6">
    <source>
        <dbReference type="PROSITE-ProRule" id="PRU00433"/>
    </source>
</evidence>
<keyword evidence="5 6" id="KW-0408">Iron</keyword>
<dbReference type="Gene3D" id="1.10.760.10">
    <property type="entry name" value="Cytochrome c-like domain"/>
    <property type="match status" value="1"/>
</dbReference>
<comment type="caution">
    <text evidence="9">The sequence shown here is derived from an EMBL/GenBank/DDBJ whole genome shotgun (WGS) entry which is preliminary data.</text>
</comment>
<dbReference type="PANTHER" id="PTHR33751:SF9">
    <property type="entry name" value="CYTOCHROME C4"/>
    <property type="match status" value="1"/>
</dbReference>
<dbReference type="PROSITE" id="PS51007">
    <property type="entry name" value="CYTC"/>
    <property type="match status" value="1"/>
</dbReference>
<dbReference type="PANTHER" id="PTHR33751">
    <property type="entry name" value="CBB3-TYPE CYTOCHROME C OXIDASE SUBUNIT FIXP"/>
    <property type="match status" value="1"/>
</dbReference>
<dbReference type="RefSeq" id="WP_181516924.1">
    <property type="nucleotide sequence ID" value="NZ_JABFUB010000004.1"/>
</dbReference>
<evidence type="ECO:0000256" key="3">
    <source>
        <dbReference type="ARBA" id="ARBA00022723"/>
    </source>
</evidence>
<dbReference type="GO" id="GO:0046872">
    <property type="term" value="F:metal ion binding"/>
    <property type="evidence" value="ECO:0007669"/>
    <property type="project" value="UniProtKB-KW"/>
</dbReference>
<feature type="chain" id="PRO_5031405648" evidence="7">
    <location>
        <begin position="24"/>
        <end position="142"/>
    </location>
</feature>
<evidence type="ECO:0000259" key="8">
    <source>
        <dbReference type="PROSITE" id="PS51007"/>
    </source>
</evidence>
<dbReference type="InterPro" id="IPR036909">
    <property type="entry name" value="Cyt_c-like_dom_sf"/>
</dbReference>
<dbReference type="EMBL" id="JACEFT010000043">
    <property type="protein sequence ID" value="MBA2781052.1"/>
    <property type="molecule type" value="Genomic_DNA"/>
</dbReference>
<evidence type="ECO:0000313" key="11">
    <source>
        <dbReference type="Proteomes" id="UP000518091"/>
    </source>
</evidence>
<dbReference type="GO" id="GO:0020037">
    <property type="term" value="F:heme binding"/>
    <property type="evidence" value="ECO:0007669"/>
    <property type="project" value="InterPro"/>
</dbReference>
<feature type="signal peptide" evidence="7">
    <location>
        <begin position="1"/>
        <end position="23"/>
    </location>
</feature>
<dbReference type="SUPFAM" id="SSF46626">
    <property type="entry name" value="Cytochrome c"/>
    <property type="match status" value="1"/>
</dbReference>
<evidence type="ECO:0000256" key="2">
    <source>
        <dbReference type="ARBA" id="ARBA00022617"/>
    </source>
</evidence>
<keyword evidence="12" id="KW-1185">Reference proteome</keyword>
<evidence type="ECO:0000256" key="1">
    <source>
        <dbReference type="ARBA" id="ARBA00022448"/>
    </source>
</evidence>
<keyword evidence="4" id="KW-0249">Electron transport</keyword>
<dbReference type="Pfam" id="PF00034">
    <property type="entry name" value="Cytochrom_C"/>
    <property type="match status" value="1"/>
</dbReference>
<evidence type="ECO:0000313" key="12">
    <source>
        <dbReference type="Proteomes" id="UP000814353"/>
    </source>
</evidence>
<evidence type="ECO:0000313" key="9">
    <source>
        <dbReference type="EMBL" id="MBA2781052.1"/>
    </source>
</evidence>
<keyword evidence="7" id="KW-0732">Signal</keyword>
<keyword evidence="2 6" id="KW-0349">Heme</keyword>
<keyword evidence="3 6" id="KW-0479">Metal-binding</keyword>
<dbReference type="InterPro" id="IPR009056">
    <property type="entry name" value="Cyt_c-like_dom"/>
</dbReference>
<sequence length="142" mass="15358">MIAPLSPLVVSCFLLLLSQGAFAENDSRDQEAEQAVTISDQLKPDLIGNPERAADLARMCTSCHGYQGRSVTSRYPSIAGMDEAQFIEGMQALQAGERGHLMASMTRNLSEQDIADLAAFYAQFDNPERAGTDPSETDSSEP</sequence>
<name>A0A7V9W4S4_9GAMM</name>
<proteinExistence type="predicted"/>
<reference evidence="10 12" key="1">
    <citation type="submission" date="2020-05" db="EMBL/GenBank/DDBJ databases">
        <title>Comparative genomic analysis of denitrifying bacteria from Halomonas genus.</title>
        <authorList>
            <person name="Wang L."/>
            <person name="Shao Z."/>
        </authorList>
    </citation>
    <scope>NUCLEOTIDE SEQUENCE [LARGE SCALE GENOMIC DNA]</scope>
    <source>
        <strain evidence="10 12">DSM 17331</strain>
    </source>
</reference>
<dbReference type="EMBL" id="JABFUB010000004">
    <property type="protein sequence ID" value="MCG6661503.1"/>
    <property type="molecule type" value="Genomic_DNA"/>
</dbReference>
<keyword evidence="1" id="KW-0813">Transport</keyword>
<protein>
    <submittedName>
        <fullName evidence="9">C-type cytochrome</fullName>
    </submittedName>
</protein>
<gene>
    <name evidence="9" type="ORF">H1D44_19410</name>
    <name evidence="10" type="ORF">HOP48_08045</name>
</gene>
<feature type="domain" description="Cytochrome c" evidence="8">
    <location>
        <begin position="48"/>
        <end position="125"/>
    </location>
</feature>
<reference evidence="9 11" key="2">
    <citation type="submission" date="2020-07" db="EMBL/GenBank/DDBJ databases">
        <title>Identification of Halomonas strains.</title>
        <authorList>
            <person name="Xiao Z."/>
            <person name="Shen J."/>
        </authorList>
    </citation>
    <scope>NUCLEOTIDE SEQUENCE [LARGE SCALE GENOMIC DNA]</scope>
    <source>
        <strain evidence="9 11">DSM 17331</strain>
    </source>
</reference>
<dbReference type="InterPro" id="IPR050597">
    <property type="entry name" value="Cytochrome_c_Oxidase_Subunit"/>
</dbReference>
<accession>A0A7V9W4S4</accession>
<dbReference type="AlphaFoldDB" id="A0A7V9W4S4"/>
<dbReference type="GO" id="GO:0009055">
    <property type="term" value="F:electron transfer activity"/>
    <property type="evidence" value="ECO:0007669"/>
    <property type="project" value="InterPro"/>
</dbReference>